<evidence type="ECO:0000259" key="4">
    <source>
        <dbReference type="Pfam" id="PF07992"/>
    </source>
</evidence>
<dbReference type="PRINTS" id="PR00469">
    <property type="entry name" value="PNDRDTASEII"/>
</dbReference>
<dbReference type="AlphaFoldDB" id="A0AAJ6APK9"/>
<dbReference type="PANTHER" id="PTHR48105">
    <property type="entry name" value="THIOREDOXIN REDUCTASE 1-RELATED-RELATED"/>
    <property type="match status" value="1"/>
</dbReference>
<dbReference type="Gene3D" id="3.50.50.60">
    <property type="entry name" value="FAD/NAD(P)-binding domain"/>
    <property type="match status" value="2"/>
</dbReference>
<sequence>MKSQTDRERNNAIGRTTMYDAIVIGAGPAGLQAALTLGRMHRSTLLLDSGEYRNGTVLHMHNMIGADGTAPAQLRATARAELSAYDDVEIRDAAAMSVSGDEDAFVVGISDGSEVEGRRVILATGVADDLPDVPGLQDLWGTLAFSCPFCDGHEHAGRPIAILGAAPRAAHLIGLLGRIVGDITVFPVGEMFADEDIQMLEAKGVRVSTSPVASVEKVDGGVRIRTDDDERVADGIFVAAGSMRQRSPLVAQLDLQMHESGCIEIDEFGRTSIPGVFAAGDLAHRATLPGPMASVLLAAAAGQLAAVGIIQSLLAAEH</sequence>
<keyword evidence="2" id="KW-0560">Oxidoreductase</keyword>
<dbReference type="Pfam" id="PF07992">
    <property type="entry name" value="Pyr_redox_2"/>
    <property type="match status" value="1"/>
</dbReference>
<evidence type="ECO:0000313" key="6">
    <source>
        <dbReference type="Proteomes" id="UP001214756"/>
    </source>
</evidence>
<dbReference type="InterPro" id="IPR036188">
    <property type="entry name" value="FAD/NAD-bd_sf"/>
</dbReference>
<accession>A0AAJ6APK9</accession>
<evidence type="ECO:0000256" key="3">
    <source>
        <dbReference type="ARBA" id="ARBA00048132"/>
    </source>
</evidence>
<dbReference type="PRINTS" id="PR00368">
    <property type="entry name" value="FADPNR"/>
</dbReference>
<dbReference type="RefSeq" id="WP_236610890.1">
    <property type="nucleotide sequence ID" value="NZ_CP118606.1"/>
</dbReference>
<evidence type="ECO:0000256" key="1">
    <source>
        <dbReference type="ARBA" id="ARBA00022630"/>
    </source>
</evidence>
<dbReference type="InterPro" id="IPR050097">
    <property type="entry name" value="Ferredoxin-NADP_redctase_2"/>
</dbReference>
<evidence type="ECO:0000313" key="5">
    <source>
        <dbReference type="EMBL" id="WEF21817.1"/>
    </source>
</evidence>
<dbReference type="EMBL" id="CP118606">
    <property type="protein sequence ID" value="WEF21817.1"/>
    <property type="molecule type" value="Genomic_DNA"/>
</dbReference>
<keyword evidence="1" id="KW-0285">Flavoprotein</keyword>
<proteinExistence type="predicted"/>
<comment type="catalytic activity">
    <reaction evidence="3">
        <text>[thioredoxin]-dithiol + NADP(+) = [thioredoxin]-disulfide + NADPH + H(+)</text>
        <dbReference type="Rhea" id="RHEA:20345"/>
        <dbReference type="Rhea" id="RHEA-COMP:10698"/>
        <dbReference type="Rhea" id="RHEA-COMP:10700"/>
        <dbReference type="ChEBI" id="CHEBI:15378"/>
        <dbReference type="ChEBI" id="CHEBI:29950"/>
        <dbReference type="ChEBI" id="CHEBI:50058"/>
        <dbReference type="ChEBI" id="CHEBI:57783"/>
        <dbReference type="ChEBI" id="CHEBI:58349"/>
        <dbReference type="EC" id="1.8.1.9"/>
    </reaction>
</comment>
<feature type="domain" description="FAD/NAD(P)-binding" evidence="4">
    <location>
        <begin position="19"/>
        <end position="288"/>
    </location>
</feature>
<dbReference type="GO" id="GO:0004791">
    <property type="term" value="F:thioredoxin-disulfide reductase (NADPH) activity"/>
    <property type="evidence" value="ECO:0007669"/>
    <property type="project" value="UniProtKB-EC"/>
</dbReference>
<dbReference type="SUPFAM" id="SSF51905">
    <property type="entry name" value="FAD/NAD(P)-binding domain"/>
    <property type="match status" value="1"/>
</dbReference>
<organism evidence="5 6">
    <name type="scientific">Microbacterium maritypicum</name>
    <name type="common">Microbacterium liquefaciens</name>
    <dbReference type="NCBI Taxonomy" id="33918"/>
    <lineage>
        <taxon>Bacteria</taxon>
        <taxon>Bacillati</taxon>
        <taxon>Actinomycetota</taxon>
        <taxon>Actinomycetes</taxon>
        <taxon>Micrococcales</taxon>
        <taxon>Microbacteriaceae</taxon>
        <taxon>Microbacterium</taxon>
    </lineage>
</organism>
<dbReference type="Proteomes" id="UP001214756">
    <property type="component" value="Chromosome"/>
</dbReference>
<dbReference type="InterPro" id="IPR023753">
    <property type="entry name" value="FAD/NAD-binding_dom"/>
</dbReference>
<gene>
    <name evidence="5" type="ORF">PWF71_03840</name>
</gene>
<name>A0AAJ6APK9_MICMQ</name>
<protein>
    <submittedName>
        <fullName evidence="5">NAD(P)/FAD-dependent oxidoreductase</fullName>
    </submittedName>
</protein>
<reference evidence="5" key="1">
    <citation type="submission" date="2023-02" db="EMBL/GenBank/DDBJ databases">
        <title>Genome sequence of Microbacterium liquefaciens B1075.</title>
        <authorList>
            <person name="Cao J."/>
            <person name="Li X."/>
        </authorList>
    </citation>
    <scope>NUCLEOTIDE SEQUENCE</scope>
    <source>
        <strain evidence="5">B1075</strain>
    </source>
</reference>
<evidence type="ECO:0000256" key="2">
    <source>
        <dbReference type="ARBA" id="ARBA00023002"/>
    </source>
</evidence>